<reference evidence="2" key="1">
    <citation type="submission" date="2022-01" db="EMBL/GenBank/DDBJ databases">
        <title>Alginate degradation mechanism of Vibrio pelagius WXL662.</title>
        <authorList>
            <person name="He X."/>
        </authorList>
    </citation>
    <scope>NUCLEOTIDE SEQUENCE</scope>
    <source>
        <strain evidence="2">WXL662</strain>
    </source>
</reference>
<accession>A0ABY5G9C4</accession>
<evidence type="ECO:0000256" key="1">
    <source>
        <dbReference type="SAM" id="SignalP"/>
    </source>
</evidence>
<dbReference type="InterPro" id="IPR021727">
    <property type="entry name" value="DUF3299"/>
</dbReference>
<dbReference type="Proteomes" id="UP001059120">
    <property type="component" value="Chromosome 2"/>
</dbReference>
<feature type="signal peptide" evidence="1">
    <location>
        <begin position="1"/>
        <end position="21"/>
    </location>
</feature>
<sequence>MRILRICVSLLLMSFASASFANESKIEYDYGYDGQQFLSWRSLILPAATLDNPFQGMPYQQLDMLRSYTTLTERLNTQRTEFSDEAVKSFEAARDQAAAQLKDEGLDAEELYQTRNAIMAQREYQMNNPNPQVVGKKWKMAGFMAPVEFDGLHVTKFFMVPIAGACIHTPAPPPNQIVMVEYEKGIELKDLYSGFWVEGVLESEAVTEVASYYDGESDVDAIYTMKAEEFHFFE</sequence>
<dbReference type="Gene3D" id="2.40.50.870">
    <property type="entry name" value="Protein of unknown function (DUF3299)"/>
    <property type="match status" value="1"/>
</dbReference>
<evidence type="ECO:0000313" key="2">
    <source>
        <dbReference type="EMBL" id="UTT86219.1"/>
    </source>
</evidence>
<gene>
    <name evidence="2" type="ORF">LZI70_17845</name>
</gene>
<dbReference type="RefSeq" id="WP_255232019.1">
    <property type="nucleotide sequence ID" value="NZ_CP090615.1"/>
</dbReference>
<organism evidence="2 3">
    <name type="scientific">Vibrio pelagius</name>
    <dbReference type="NCBI Taxonomy" id="28169"/>
    <lineage>
        <taxon>Bacteria</taxon>
        <taxon>Pseudomonadati</taxon>
        <taxon>Pseudomonadota</taxon>
        <taxon>Gammaproteobacteria</taxon>
        <taxon>Vibrionales</taxon>
        <taxon>Vibrionaceae</taxon>
        <taxon>Vibrio</taxon>
    </lineage>
</organism>
<keyword evidence="1" id="KW-0732">Signal</keyword>
<feature type="chain" id="PRO_5045818272" evidence="1">
    <location>
        <begin position="22"/>
        <end position="234"/>
    </location>
</feature>
<dbReference type="EMBL" id="CP090615">
    <property type="protein sequence ID" value="UTT86219.1"/>
    <property type="molecule type" value="Genomic_DNA"/>
</dbReference>
<dbReference type="Pfam" id="PF11736">
    <property type="entry name" value="DUF3299"/>
    <property type="match status" value="1"/>
</dbReference>
<proteinExistence type="predicted"/>
<evidence type="ECO:0000313" key="3">
    <source>
        <dbReference type="Proteomes" id="UP001059120"/>
    </source>
</evidence>
<keyword evidence="3" id="KW-1185">Reference proteome</keyword>
<protein>
    <submittedName>
        <fullName evidence="2">DUF3299 domain-containing protein</fullName>
    </submittedName>
</protein>
<name>A0ABY5G9C4_VIBPE</name>